<dbReference type="Proteomes" id="UP000286791">
    <property type="component" value="Unassembled WGS sequence"/>
</dbReference>
<evidence type="ECO:0000313" key="22">
    <source>
        <dbReference type="EMBL" id="RTJ98558.1"/>
    </source>
</evidence>
<evidence type="ECO:0000256" key="3">
    <source>
        <dbReference type="ARBA" id="ARBA00022722"/>
    </source>
</evidence>
<dbReference type="EMBL" id="AACJKW010000007">
    <property type="protein sequence ID" value="EAK8193560.1"/>
    <property type="molecule type" value="Genomic_DNA"/>
</dbReference>
<evidence type="ECO:0000313" key="24">
    <source>
        <dbReference type="Proteomes" id="UP000286791"/>
    </source>
</evidence>
<evidence type="ECO:0000313" key="36">
    <source>
        <dbReference type="Proteomes" id="UP000865560"/>
    </source>
</evidence>
<dbReference type="Proteomes" id="UP000865592">
    <property type="component" value="Unassembled WGS sequence"/>
</dbReference>
<evidence type="ECO:0000313" key="18">
    <source>
        <dbReference type="EMBL" id="OEY04049.1"/>
    </source>
</evidence>
<dbReference type="EMBL" id="AACHYE010000009">
    <property type="protein sequence ID" value="EAK6413490.1"/>
    <property type="molecule type" value="Genomic_DNA"/>
</dbReference>
<evidence type="ECO:0000313" key="27">
    <source>
        <dbReference type="Proteomes" id="UP000312397"/>
    </source>
</evidence>
<reference evidence="18 37" key="2">
    <citation type="submission" date="2016-09" db="EMBL/GenBank/DDBJ databases">
        <title>Campylobacter genomics.</title>
        <authorList>
            <person name="Weis A.M."/>
            <person name="Weimer B.C."/>
            <person name="Gilpin B."/>
            <person name="Huang B.C."/>
            <person name="Kong N."/>
        </authorList>
    </citation>
    <scope>NUCLEOTIDE SEQUENCE [LARGE SCALE GENOMIC DNA]</scope>
    <source>
        <strain evidence="18 37">BCW_4735</strain>
    </source>
</reference>
<reference evidence="19" key="3">
    <citation type="submission" date="2018-01" db="EMBL/GenBank/DDBJ databases">
        <authorList>
            <person name="Kovanen S."/>
            <person name="Nieminen T."/>
            <person name="Pohja-Mykra M."/>
            <person name="Raunio-Saarnisto M."/>
            <person name="Sauvala M."/>
            <person name="Fredriksson-Ahomaa M."/>
            <person name="Hanninen M.-L."/>
            <person name="Kivisto R."/>
        </authorList>
    </citation>
    <scope>NUCLEOTIDE SEQUENCE</scope>
    <source>
        <strain evidence="19">SO-26</strain>
    </source>
</reference>
<comment type="subunit">
    <text evidence="7">Consists of a catalytic RNA component (M1 or rnpB) and a protein subunit.</text>
</comment>
<dbReference type="EMBL" id="VEVS01000020">
    <property type="protein sequence ID" value="TNO41461.1"/>
    <property type="molecule type" value="Genomic_DNA"/>
</dbReference>
<evidence type="ECO:0000313" key="25">
    <source>
        <dbReference type="Proteomes" id="UP000287237"/>
    </source>
</evidence>
<dbReference type="InterPro" id="IPR000100">
    <property type="entry name" value="RNase_P"/>
</dbReference>
<proteinExistence type="inferred from homology"/>
<evidence type="ECO:0000313" key="33">
    <source>
        <dbReference type="Proteomes" id="UP000410873"/>
    </source>
</evidence>
<gene>
    <name evidence="7 13" type="primary">rnpA</name>
    <name evidence="18" type="ORF">A0K99_01060</name>
    <name evidence="17" type="ORF">AJY60_02420</name>
    <name evidence="11" type="ORF">B7A03_05630</name>
    <name evidence="13" type="ORF">BFD99_07405</name>
    <name evidence="10" type="ORF">C1418_02325</name>
    <name evidence="21" type="ORF">C3H42_00400</name>
    <name evidence="22" type="ORF">C3H48_03065</name>
    <name evidence="20" type="ORF">C3H57_07790</name>
    <name evidence="19" type="ORF">C3I27_09565</name>
    <name evidence="14" type="ORF">DVI03_03380</name>
    <name evidence="12" type="ORF">E7N58_05130</name>
    <name evidence="9" type="ORF">E8P16_00725</name>
    <name evidence="23" type="ORF">FH034_06375</name>
    <name evidence="15" type="ORF">GNO00_01640</name>
    <name evidence="16" type="ORF">GSU20_00155</name>
</gene>
<evidence type="ECO:0000313" key="20">
    <source>
        <dbReference type="EMBL" id="RTJ78574.1"/>
    </source>
</evidence>
<accession>A0A1E7P472</accession>
<evidence type="ECO:0000256" key="4">
    <source>
        <dbReference type="ARBA" id="ARBA00022759"/>
    </source>
</evidence>
<dbReference type="EMBL" id="PRCK01000001">
    <property type="protein sequence ID" value="RTJ96686.1"/>
    <property type="molecule type" value="Genomic_DNA"/>
</dbReference>
<dbReference type="EMBL" id="AANOAG010000002">
    <property type="protein sequence ID" value="EDP7180282.1"/>
    <property type="molecule type" value="Genomic_DNA"/>
</dbReference>
<evidence type="ECO:0000256" key="7">
    <source>
        <dbReference type="HAMAP-Rule" id="MF_00227"/>
    </source>
</evidence>
<dbReference type="EMBL" id="MJVJ01000053">
    <property type="protein sequence ID" value="OEV48751.1"/>
    <property type="molecule type" value="Genomic_DNA"/>
</dbReference>
<dbReference type="Proteomes" id="UP000410873">
    <property type="component" value="Unassembled WGS sequence"/>
</dbReference>
<dbReference type="Proteomes" id="UP000358933">
    <property type="component" value="Unassembled WGS sequence"/>
</dbReference>
<dbReference type="Proteomes" id="UP000865560">
    <property type="component" value="Unassembled WGS sequence"/>
</dbReference>
<evidence type="ECO:0000313" key="35">
    <source>
        <dbReference type="Proteomes" id="UP000478805"/>
    </source>
</evidence>
<dbReference type="NCBIfam" id="TIGR00188">
    <property type="entry name" value="rnpA"/>
    <property type="match status" value="1"/>
</dbReference>
<keyword evidence="4 7" id="KW-0255">Endonuclease</keyword>
<evidence type="ECO:0000313" key="28">
    <source>
        <dbReference type="Proteomes" id="UP000335162"/>
    </source>
</evidence>
<evidence type="ECO:0000313" key="10">
    <source>
        <dbReference type="EMBL" id="EAK3958685.1"/>
    </source>
</evidence>
<dbReference type="GO" id="GO:0004526">
    <property type="term" value="F:ribonuclease P activity"/>
    <property type="evidence" value="ECO:0007669"/>
    <property type="project" value="UniProtKB-UniRule"/>
</dbReference>
<evidence type="ECO:0000313" key="30">
    <source>
        <dbReference type="Proteomes" id="UP000349590"/>
    </source>
</evidence>
<reference evidence="16 35" key="8">
    <citation type="submission" date="2020-01" db="EMBL/GenBank/DDBJ databases">
        <authorList>
            <consortium name="PulseNet: The National Subtyping Network for Foodborne Disease Surveillance"/>
            <person name="Tarr C.L."/>
            <person name="Trees E."/>
            <person name="Katz L.S."/>
            <person name="Carleton-Romer H.A."/>
            <person name="Stroika S."/>
            <person name="Kucerova Z."/>
            <person name="Roache K.F."/>
            <person name="Sabol A.L."/>
            <person name="Besser J."/>
            <person name="Gerner-Smidt P."/>
        </authorList>
    </citation>
    <scope>NUCLEOTIDE SEQUENCE [LARGE SCALE GENOMIC DNA]</scope>
    <source>
        <strain evidence="10 33">PNUSAC003589</strain>
        <strain evidence="14 29">PNUSAC005307</strain>
        <strain evidence="9 30">PNUSAC009041</strain>
        <strain evidence="15 34">PNUSAC013726</strain>
        <strain evidence="16 35">PNUSAC014094</strain>
    </source>
</reference>
<protein>
    <recommendedName>
        <fullName evidence="7 8">Ribonuclease P protein component</fullName>
        <shortName evidence="7">RNase P protein</shortName>
        <shortName evidence="7">RNaseP protein</shortName>
        <ecNumber evidence="7 8">3.1.26.5</ecNumber>
    </recommendedName>
    <alternativeName>
        <fullName evidence="7">Protein C5</fullName>
    </alternativeName>
</protein>
<evidence type="ECO:0000256" key="1">
    <source>
        <dbReference type="ARBA" id="ARBA00002663"/>
    </source>
</evidence>
<evidence type="ECO:0000313" key="21">
    <source>
        <dbReference type="EMBL" id="RTJ96686.1"/>
    </source>
</evidence>
<dbReference type="Pfam" id="PF00825">
    <property type="entry name" value="Ribonuclease_P"/>
    <property type="match status" value="1"/>
</dbReference>
<reference evidence="12 31" key="6">
    <citation type="submission" date="2019-04" db="EMBL/GenBank/DDBJ databases">
        <authorList>
            <person name="Ashton P.M."/>
            <person name="Dallman T."/>
            <person name="Nair S."/>
            <person name="De Pinna E."/>
            <person name="Peters T."/>
            <person name="Grant K."/>
        </authorList>
    </citation>
    <scope>NUCLEOTIDE SEQUENCE [LARGE SCALE GENOMIC DNA]</scope>
    <source>
        <strain evidence="12 31">OXC2299</strain>
    </source>
</reference>
<dbReference type="GO" id="GO:0001682">
    <property type="term" value="P:tRNA 5'-leader removal"/>
    <property type="evidence" value="ECO:0007669"/>
    <property type="project" value="UniProtKB-UniRule"/>
</dbReference>
<dbReference type="Proteomes" id="UP000466051">
    <property type="component" value="Unassembled WGS sequence"/>
</dbReference>
<comment type="caution">
    <text evidence="13">The sequence shown here is derived from an EMBL/GenBank/DDBJ whole genome shotgun (WGS) entry which is preliminary data.</text>
</comment>
<dbReference type="EMBL" id="MKBD01000001">
    <property type="protein sequence ID" value="OEY04049.1"/>
    <property type="molecule type" value="Genomic_DNA"/>
</dbReference>
<keyword evidence="6 7" id="KW-0694">RNA-binding</keyword>
<dbReference type="EMBL" id="AACQYW010000006">
    <property type="protein sequence ID" value="EAL7594721.1"/>
    <property type="molecule type" value="Genomic_DNA"/>
</dbReference>
<dbReference type="OMA" id="HFECAVI"/>
<dbReference type="EMBL" id="PRBV01000012">
    <property type="protein sequence ID" value="RTJ78574.1"/>
    <property type="molecule type" value="Genomic_DNA"/>
</dbReference>
<evidence type="ECO:0000313" key="17">
    <source>
        <dbReference type="EMBL" id="OEV48751.1"/>
    </source>
</evidence>
<dbReference type="EMBL" id="AACCII010000001">
    <property type="protein sequence ID" value="EAJ9717982.1"/>
    <property type="molecule type" value="Genomic_DNA"/>
</dbReference>
<organism evidence="13 28">
    <name type="scientific">Campylobacter jejuni</name>
    <dbReference type="NCBI Taxonomy" id="197"/>
    <lineage>
        <taxon>Bacteria</taxon>
        <taxon>Pseudomonadati</taxon>
        <taxon>Campylobacterota</taxon>
        <taxon>Epsilonproteobacteria</taxon>
        <taxon>Campylobacterales</taxon>
        <taxon>Campylobacteraceae</taxon>
        <taxon>Campylobacter</taxon>
    </lineage>
</organism>
<evidence type="ECO:0000313" key="31">
    <source>
        <dbReference type="Proteomes" id="UP000358933"/>
    </source>
</evidence>
<comment type="catalytic activity">
    <reaction evidence="7">
        <text>Endonucleolytic cleavage of RNA, removing 5'-extranucleotides from tRNA precursor.</text>
        <dbReference type="EC" id="3.1.26.5"/>
    </reaction>
</comment>
<dbReference type="GO" id="GO:0042781">
    <property type="term" value="F:3'-tRNA processing endoribonuclease activity"/>
    <property type="evidence" value="ECO:0007669"/>
    <property type="project" value="TreeGrafter"/>
</dbReference>
<dbReference type="EC" id="3.1.26.5" evidence="7 8"/>
<evidence type="ECO:0000313" key="13">
    <source>
        <dbReference type="EMBL" id="EAL3735787.1"/>
    </source>
</evidence>
<dbReference type="EMBL" id="AACNRY010000017">
    <property type="protein sequence ID" value="EAL3735787.1"/>
    <property type="molecule type" value="Genomic_DNA"/>
</dbReference>
<keyword evidence="3 7" id="KW-0540">Nuclease</keyword>
<evidence type="ECO:0000256" key="5">
    <source>
        <dbReference type="ARBA" id="ARBA00022801"/>
    </source>
</evidence>
<dbReference type="Gene3D" id="3.30.230.10">
    <property type="match status" value="1"/>
</dbReference>
<dbReference type="Proteomes" id="UP000349590">
    <property type="component" value="Unassembled WGS sequence"/>
</dbReference>
<evidence type="ECO:0000256" key="8">
    <source>
        <dbReference type="NCBIfam" id="TIGR00188"/>
    </source>
</evidence>
<dbReference type="EMBL" id="AACFWJ010000001">
    <property type="protein sequence ID" value="EAK3958685.1"/>
    <property type="molecule type" value="Genomic_DNA"/>
</dbReference>
<dbReference type="InterPro" id="IPR020539">
    <property type="entry name" value="RNase_P_CS"/>
</dbReference>
<keyword evidence="5 7" id="KW-0378">Hydrolase</keyword>
<dbReference type="HAMAP" id="MF_00227">
    <property type="entry name" value="RNase_P"/>
    <property type="match status" value="1"/>
</dbReference>
<comment type="function">
    <text evidence="1 7">RNaseP catalyzes the removal of the 5'-leader sequence from pre-tRNA to produce the mature 5'-terminus. It can also cleave other RNA substrates such as 4.5S RNA. The protein component plays an auxiliary but essential role in vivo by binding to the 5'-leader sequence and broadening the substrate specificity of the ribozyme.</text>
</comment>
<evidence type="ECO:0000313" key="14">
    <source>
        <dbReference type="EMBL" id="EAL7594721.1"/>
    </source>
</evidence>
<reference evidence="24 25" key="5">
    <citation type="journal article" date="2019" name="Appl. Environ. Microbiol.">
        <title>Population genetics and characterization of Campylobacter jejuni isolates in western jackdaws and game birds in Finland.</title>
        <authorList>
            <person name="Kovanen S."/>
            <person name="Rossi M."/>
            <person name="Pohja-Mykra M."/>
            <person name="Nieminen T."/>
            <person name="Raunio-Saarnisto M."/>
            <person name="Sauvala M."/>
            <person name="Fredriksson-Ahomaa M."/>
            <person name="Hanninen M.L."/>
            <person name="Kivisto R."/>
        </authorList>
    </citation>
    <scope>NUCLEOTIDE SEQUENCE</scope>
    <source>
        <strain evidence="21 25">CB296</strain>
        <strain evidence="22 24">CB304</strain>
        <strain evidence="20 26">CB313</strain>
        <strain evidence="19">SO-26</strain>
    </source>
</reference>
<dbReference type="GO" id="GO:0030677">
    <property type="term" value="C:ribonuclease P complex"/>
    <property type="evidence" value="ECO:0007669"/>
    <property type="project" value="TreeGrafter"/>
</dbReference>
<reference evidence="28 32" key="4">
    <citation type="submission" date="2018-05" db="EMBL/GenBank/DDBJ databases">
        <authorList>
            <consortium name="NARMS: The National Antimicrobial Resistance Monitoring System"/>
        </authorList>
    </citation>
    <scope>NUCLEOTIDE SEQUENCE [LARGE SCALE GENOMIC DNA]</scope>
    <source>
        <strain evidence="11 32">CVM N62988</strain>
        <strain evidence="13 28">FSIS1607212</strain>
    </source>
</reference>
<evidence type="ECO:0000313" key="29">
    <source>
        <dbReference type="Proteomes" id="UP000343544"/>
    </source>
</evidence>
<evidence type="ECO:0000313" key="37">
    <source>
        <dbReference type="Proteomes" id="UP000865592"/>
    </source>
</evidence>
<dbReference type="AlphaFoldDB" id="A0A1E7P472"/>
<comment type="similarity">
    <text evidence="7">Belongs to the RnpA family.</text>
</comment>
<dbReference type="Proteomes" id="UP000288507">
    <property type="component" value="Unassembled WGS sequence"/>
</dbReference>
<name>A0A1E7P472_CAMJU</name>
<dbReference type="PROSITE" id="PS00648">
    <property type="entry name" value="RIBONUCLEASE_P"/>
    <property type="match status" value="1"/>
</dbReference>
<dbReference type="Proteomes" id="UP000287197">
    <property type="component" value="Unassembled WGS sequence"/>
</dbReference>
<keyword evidence="2 7" id="KW-0819">tRNA processing</keyword>
<evidence type="ECO:0000313" key="19">
    <source>
        <dbReference type="EMBL" id="RTI47120.1"/>
    </source>
</evidence>
<reference evidence="17 36" key="1">
    <citation type="submission" date="2016-09" db="EMBL/GenBank/DDBJ databases">
        <title>Campylobacter from American crows.</title>
        <authorList>
            <person name="Weis A.M."/>
            <person name="Weimer B.C."/>
            <person name="Townsend A.K."/>
            <person name="Taff C."/>
        </authorList>
    </citation>
    <scope>NUCLEOTIDE SEQUENCE [LARGE SCALE GENOMIC DNA]</scope>
    <source>
        <strain evidence="17 36">BCW_3791</strain>
    </source>
</reference>
<dbReference type="SUPFAM" id="SSF54211">
    <property type="entry name" value="Ribosomal protein S5 domain 2-like"/>
    <property type="match status" value="1"/>
</dbReference>
<evidence type="ECO:0000313" key="15">
    <source>
        <dbReference type="EMBL" id="EDP7180282.1"/>
    </source>
</evidence>
<dbReference type="GO" id="GO:0000049">
    <property type="term" value="F:tRNA binding"/>
    <property type="evidence" value="ECO:0007669"/>
    <property type="project" value="UniProtKB-UniRule"/>
</dbReference>
<dbReference type="Proteomes" id="UP000335162">
    <property type="component" value="Unassembled WGS sequence"/>
</dbReference>
<dbReference type="InterPro" id="IPR014721">
    <property type="entry name" value="Ribsml_uS5_D2-typ_fold_subgr"/>
</dbReference>
<dbReference type="PANTHER" id="PTHR33992:SF1">
    <property type="entry name" value="RIBONUCLEASE P PROTEIN COMPONENT"/>
    <property type="match status" value="1"/>
</dbReference>
<dbReference type="PANTHER" id="PTHR33992">
    <property type="entry name" value="RIBONUCLEASE P PROTEIN COMPONENT"/>
    <property type="match status" value="1"/>
</dbReference>
<evidence type="ECO:0000313" key="34">
    <source>
        <dbReference type="Proteomes" id="UP000466051"/>
    </source>
</evidence>
<dbReference type="Proteomes" id="UP000312397">
    <property type="component" value="Unassembled WGS sequence"/>
</dbReference>
<reference evidence="23 27" key="7">
    <citation type="submission" date="2019-06" db="EMBL/GenBank/DDBJ databases">
        <title>Epidemiology of MDR Campylobacter spp.</title>
        <authorList>
            <person name="Addetia A."/>
            <person name="Greninger A."/>
            <person name="Fang F."/>
        </authorList>
    </citation>
    <scope>NUCLEOTIDE SEQUENCE [LARGE SCALE GENOMIC DNA]</scope>
    <source>
        <strain evidence="23 27">HMC314</strain>
    </source>
</reference>
<evidence type="ECO:0000256" key="2">
    <source>
        <dbReference type="ARBA" id="ARBA00022694"/>
    </source>
</evidence>
<evidence type="ECO:0000256" key="6">
    <source>
        <dbReference type="ARBA" id="ARBA00022884"/>
    </source>
</evidence>
<evidence type="ECO:0000313" key="9">
    <source>
        <dbReference type="EMBL" id="EAJ9717982.1"/>
    </source>
</evidence>
<evidence type="ECO:0000313" key="11">
    <source>
        <dbReference type="EMBL" id="EAK6413490.1"/>
    </source>
</evidence>
<dbReference type="EMBL" id="AANOVI010000001">
    <property type="protein sequence ID" value="EDP8233449.1"/>
    <property type="molecule type" value="Genomic_DNA"/>
</dbReference>
<dbReference type="EMBL" id="PRCE01000012">
    <property type="protein sequence ID" value="RTJ98558.1"/>
    <property type="molecule type" value="Genomic_DNA"/>
</dbReference>
<evidence type="ECO:0000313" key="26">
    <source>
        <dbReference type="Proteomes" id="UP000288507"/>
    </source>
</evidence>
<dbReference type="SMR" id="A0A1E7P472"/>
<dbReference type="Proteomes" id="UP000392616">
    <property type="component" value="Unassembled WGS sequence"/>
</dbReference>
<evidence type="ECO:0000313" key="32">
    <source>
        <dbReference type="Proteomes" id="UP000392616"/>
    </source>
</evidence>
<evidence type="ECO:0000313" key="12">
    <source>
        <dbReference type="EMBL" id="EAK8193560.1"/>
    </source>
</evidence>
<dbReference type="RefSeq" id="WP_002853349.1">
    <property type="nucleotide sequence ID" value="NZ_AACERE020000001.1"/>
</dbReference>
<dbReference type="Proteomes" id="UP000287237">
    <property type="component" value="Unassembled WGS sequence"/>
</dbReference>
<dbReference type="EMBL" id="PQZD01000010">
    <property type="protein sequence ID" value="RTI47120.1"/>
    <property type="molecule type" value="Genomic_DNA"/>
</dbReference>
<dbReference type="Proteomes" id="UP000478805">
    <property type="component" value="Unassembled WGS sequence"/>
</dbReference>
<evidence type="ECO:0000313" key="16">
    <source>
        <dbReference type="EMBL" id="EDP8233449.1"/>
    </source>
</evidence>
<dbReference type="Proteomes" id="UP000343544">
    <property type="component" value="Unassembled WGS sequence"/>
</dbReference>
<evidence type="ECO:0000313" key="23">
    <source>
        <dbReference type="EMBL" id="TNO41461.1"/>
    </source>
</evidence>
<sequence length="108" mass="12783">MKNFDKFSTNEEFSSVYKVGKKWHCEGVIIFYLNSYEKKIAVVASKKVGKAVVRNRSKRILRALFAKFERYLQDGKYIFVAKNEITELSFSRLEKNLKWGLKKLECFK</sequence>
<dbReference type="InterPro" id="IPR020568">
    <property type="entry name" value="Ribosomal_Su5_D2-typ_SF"/>
</dbReference>